<proteinExistence type="predicted"/>
<dbReference type="AlphaFoldDB" id="A0A841HZE8"/>
<dbReference type="Pfam" id="PF01966">
    <property type="entry name" value="HD"/>
    <property type="match status" value="1"/>
</dbReference>
<accession>A0A841HZE8</accession>
<evidence type="ECO:0000313" key="2">
    <source>
        <dbReference type="EMBL" id="MBB6097580.1"/>
    </source>
</evidence>
<dbReference type="InterPro" id="IPR006675">
    <property type="entry name" value="HDIG_dom"/>
</dbReference>
<dbReference type="Proteomes" id="UP000569951">
    <property type="component" value="Unassembled WGS sequence"/>
</dbReference>
<reference evidence="2 3" key="1">
    <citation type="submission" date="2020-08" db="EMBL/GenBank/DDBJ databases">
        <title>Genomic Encyclopedia of Type Strains, Phase IV (KMG-IV): sequencing the most valuable type-strain genomes for metagenomic binning, comparative biology and taxonomic classification.</title>
        <authorList>
            <person name="Goeker M."/>
        </authorList>
    </citation>
    <scope>NUCLEOTIDE SEQUENCE [LARGE SCALE GENOMIC DNA]</scope>
    <source>
        <strain evidence="2 3">DSM 21458</strain>
    </source>
</reference>
<evidence type="ECO:0000259" key="1">
    <source>
        <dbReference type="Pfam" id="PF01966"/>
    </source>
</evidence>
<dbReference type="NCBIfam" id="TIGR00277">
    <property type="entry name" value="HDIG"/>
    <property type="match status" value="1"/>
</dbReference>
<name>A0A841HZE8_9DEIO</name>
<keyword evidence="2" id="KW-0808">Transferase</keyword>
<dbReference type="RefSeq" id="WP_183985154.1">
    <property type="nucleotide sequence ID" value="NZ_JACHHG010000003.1"/>
</dbReference>
<dbReference type="EMBL" id="JACHHG010000003">
    <property type="protein sequence ID" value="MBB6097580.1"/>
    <property type="molecule type" value="Genomic_DNA"/>
</dbReference>
<organism evidence="2 3">
    <name type="scientific">Deinobacterium chartae</name>
    <dbReference type="NCBI Taxonomy" id="521158"/>
    <lineage>
        <taxon>Bacteria</taxon>
        <taxon>Thermotogati</taxon>
        <taxon>Deinococcota</taxon>
        <taxon>Deinococci</taxon>
        <taxon>Deinococcales</taxon>
        <taxon>Deinococcaceae</taxon>
        <taxon>Deinobacterium</taxon>
    </lineage>
</organism>
<dbReference type="InterPro" id="IPR003607">
    <property type="entry name" value="HD/PDEase_dom"/>
</dbReference>
<comment type="caution">
    <text evidence="2">The sequence shown here is derived from an EMBL/GenBank/DDBJ whole genome shotgun (WGS) entry which is preliminary data.</text>
</comment>
<sequence length="157" mass="17354">MSPLPGKIARLARSISAAQARPDDAWAAARLNGGELRVYRGMDPRDREHGLRVARALLAACPQARPELVAAAILHDCGKSIRTYRVWERVAVGLVPYRVGHALPWQPLELRFNHPEVGAGLVRAAGGREEVARLIERHHAPAGDPEAELLYRFDHLE</sequence>
<gene>
    <name evidence="2" type="ORF">HNR42_000997</name>
</gene>
<evidence type="ECO:0000313" key="3">
    <source>
        <dbReference type="Proteomes" id="UP000569951"/>
    </source>
</evidence>
<dbReference type="GO" id="GO:0016740">
    <property type="term" value="F:transferase activity"/>
    <property type="evidence" value="ECO:0007669"/>
    <property type="project" value="UniProtKB-KW"/>
</dbReference>
<dbReference type="InterPro" id="IPR006674">
    <property type="entry name" value="HD_domain"/>
</dbReference>
<dbReference type="CDD" id="cd00077">
    <property type="entry name" value="HDc"/>
    <property type="match status" value="1"/>
</dbReference>
<keyword evidence="3" id="KW-1185">Reference proteome</keyword>
<feature type="domain" description="HD" evidence="1">
    <location>
        <begin position="48"/>
        <end position="157"/>
    </location>
</feature>
<protein>
    <submittedName>
        <fullName evidence="2">Putative nucleotidyltransferase with HDIG domain</fullName>
    </submittedName>
</protein>
<dbReference type="Gene3D" id="1.10.3210.10">
    <property type="entry name" value="Hypothetical protein af1432"/>
    <property type="match status" value="1"/>
</dbReference>
<dbReference type="SUPFAM" id="SSF109604">
    <property type="entry name" value="HD-domain/PDEase-like"/>
    <property type="match status" value="1"/>
</dbReference>